<dbReference type="SMART" id="SM00181">
    <property type="entry name" value="EGF"/>
    <property type="match status" value="2"/>
</dbReference>
<feature type="transmembrane region" description="Helical" evidence="2">
    <location>
        <begin position="202"/>
        <end position="221"/>
    </location>
</feature>
<dbReference type="RefSeq" id="XP_002289808.1">
    <property type="nucleotide sequence ID" value="XM_002289772.1"/>
</dbReference>
<reference evidence="5 6" key="2">
    <citation type="journal article" date="2008" name="Nature">
        <title>The Phaeodactylum genome reveals the evolutionary history of diatom genomes.</title>
        <authorList>
            <person name="Bowler C."/>
            <person name="Allen A.E."/>
            <person name="Badger J.H."/>
            <person name="Grimwood J."/>
            <person name="Jabbari K."/>
            <person name="Kuo A."/>
            <person name="Maheswari U."/>
            <person name="Martens C."/>
            <person name="Maumus F."/>
            <person name="Otillar R.P."/>
            <person name="Rayko E."/>
            <person name="Salamov A."/>
            <person name="Vandepoele K."/>
            <person name="Beszteri B."/>
            <person name="Gruber A."/>
            <person name="Heijde M."/>
            <person name="Katinka M."/>
            <person name="Mock T."/>
            <person name="Valentin K."/>
            <person name="Verret F."/>
            <person name="Berges J.A."/>
            <person name="Brownlee C."/>
            <person name="Cadoret J.P."/>
            <person name="Chiovitti A."/>
            <person name="Choi C.J."/>
            <person name="Coesel S."/>
            <person name="De Martino A."/>
            <person name="Detter J.C."/>
            <person name="Durkin C."/>
            <person name="Falciatore A."/>
            <person name="Fournet J."/>
            <person name="Haruta M."/>
            <person name="Huysman M.J."/>
            <person name="Jenkins B.D."/>
            <person name="Jiroutova K."/>
            <person name="Jorgensen R.E."/>
            <person name="Joubert Y."/>
            <person name="Kaplan A."/>
            <person name="Kroger N."/>
            <person name="Kroth P.G."/>
            <person name="La Roche J."/>
            <person name="Lindquist E."/>
            <person name="Lommer M."/>
            <person name="Martin-Jezequel V."/>
            <person name="Lopez P.J."/>
            <person name="Lucas S."/>
            <person name="Mangogna M."/>
            <person name="McGinnis K."/>
            <person name="Medlin L.K."/>
            <person name="Montsant A."/>
            <person name="Oudot-Le Secq M.P."/>
            <person name="Napoli C."/>
            <person name="Obornik M."/>
            <person name="Parker M.S."/>
            <person name="Petit J.L."/>
            <person name="Porcel B.M."/>
            <person name="Poulsen N."/>
            <person name="Robison M."/>
            <person name="Rychlewski L."/>
            <person name="Rynearson T.A."/>
            <person name="Schmutz J."/>
            <person name="Shapiro H."/>
            <person name="Siaut M."/>
            <person name="Stanley M."/>
            <person name="Sussman M.R."/>
            <person name="Taylor A.R."/>
            <person name="Vardi A."/>
            <person name="von Dassow P."/>
            <person name="Vyverman W."/>
            <person name="Willis A."/>
            <person name="Wyrwicz L.S."/>
            <person name="Rokhsar D.S."/>
            <person name="Weissenbach J."/>
            <person name="Armbrust E.V."/>
            <person name="Green B.R."/>
            <person name="Van de Peer Y."/>
            <person name="Grigoriev I.V."/>
        </authorList>
    </citation>
    <scope>NUCLEOTIDE SEQUENCE [LARGE SCALE GENOMIC DNA]</scope>
    <source>
        <strain evidence="5 6">CCMP1335</strain>
    </source>
</reference>
<dbReference type="PANTHER" id="PTHR24033:SF151">
    <property type="entry name" value="NOTCH 2"/>
    <property type="match status" value="1"/>
</dbReference>
<name>B8BZF7_THAPS</name>
<dbReference type="KEGG" id="tps:THAPSDRAFT_4495"/>
<evidence type="ECO:0000259" key="3">
    <source>
        <dbReference type="PROSITE" id="PS00022"/>
    </source>
</evidence>
<keyword evidence="2" id="KW-1133">Transmembrane helix</keyword>
<dbReference type="InterPro" id="IPR051830">
    <property type="entry name" value="NOTCH_homolog"/>
</dbReference>
<dbReference type="OMA" id="KTHEGCH"/>
<organism evidence="5 6">
    <name type="scientific">Thalassiosira pseudonana</name>
    <name type="common">Marine diatom</name>
    <name type="synonym">Cyclotella nana</name>
    <dbReference type="NCBI Taxonomy" id="35128"/>
    <lineage>
        <taxon>Eukaryota</taxon>
        <taxon>Sar</taxon>
        <taxon>Stramenopiles</taxon>
        <taxon>Ochrophyta</taxon>
        <taxon>Bacillariophyta</taxon>
        <taxon>Coscinodiscophyceae</taxon>
        <taxon>Thalassiosirophycidae</taxon>
        <taxon>Thalassiosirales</taxon>
        <taxon>Thalassiosiraceae</taxon>
        <taxon>Thalassiosira</taxon>
    </lineage>
</organism>
<reference evidence="5 6" key="1">
    <citation type="journal article" date="2004" name="Science">
        <title>The genome of the diatom Thalassiosira pseudonana: ecology, evolution, and metabolism.</title>
        <authorList>
            <person name="Armbrust E.V."/>
            <person name="Berges J.A."/>
            <person name="Bowler C."/>
            <person name="Green B.R."/>
            <person name="Martinez D."/>
            <person name="Putnam N.H."/>
            <person name="Zhou S."/>
            <person name="Allen A.E."/>
            <person name="Apt K.E."/>
            <person name="Bechner M."/>
            <person name="Brzezinski M.A."/>
            <person name="Chaal B.K."/>
            <person name="Chiovitti A."/>
            <person name="Davis A.K."/>
            <person name="Demarest M.S."/>
            <person name="Detter J.C."/>
            <person name="Glavina T."/>
            <person name="Goodstein D."/>
            <person name="Hadi M.Z."/>
            <person name="Hellsten U."/>
            <person name="Hildebrand M."/>
            <person name="Jenkins B.D."/>
            <person name="Jurka J."/>
            <person name="Kapitonov V.V."/>
            <person name="Kroger N."/>
            <person name="Lau W.W."/>
            <person name="Lane T.W."/>
            <person name="Larimer F.W."/>
            <person name="Lippmeier J.C."/>
            <person name="Lucas S."/>
            <person name="Medina M."/>
            <person name="Montsant A."/>
            <person name="Obornik M."/>
            <person name="Parker M.S."/>
            <person name="Palenik B."/>
            <person name="Pazour G.J."/>
            <person name="Richardson P.M."/>
            <person name="Rynearson T.A."/>
            <person name="Saito M.A."/>
            <person name="Schwartz D.C."/>
            <person name="Thamatrakoln K."/>
            <person name="Valentin K."/>
            <person name="Vardi A."/>
            <person name="Wilkerson F.P."/>
            <person name="Rokhsar D.S."/>
        </authorList>
    </citation>
    <scope>NUCLEOTIDE SEQUENCE [LARGE SCALE GENOMIC DNA]</scope>
    <source>
        <strain evidence="5 6">CCMP1335</strain>
    </source>
</reference>
<dbReference type="PANTHER" id="PTHR24033">
    <property type="entry name" value="EGF-LIKE DOMAIN-CONTAINING PROTEIN"/>
    <property type="match status" value="1"/>
</dbReference>
<feature type="domain" description="EGF-like" evidence="3 4">
    <location>
        <begin position="160"/>
        <end position="171"/>
    </location>
</feature>
<feature type="compositionally biased region" description="Basic and acidic residues" evidence="1">
    <location>
        <begin position="229"/>
        <end position="247"/>
    </location>
</feature>
<feature type="compositionally biased region" description="Acidic residues" evidence="1">
    <location>
        <begin position="255"/>
        <end position="267"/>
    </location>
</feature>
<gene>
    <name evidence="5" type="ORF">THAPSDRAFT_4495</name>
</gene>
<feature type="region of interest" description="Disordered" evidence="1">
    <location>
        <begin position="229"/>
        <end position="267"/>
    </location>
</feature>
<dbReference type="PaxDb" id="35128-Thaps4495"/>
<evidence type="ECO:0000256" key="2">
    <source>
        <dbReference type="SAM" id="Phobius"/>
    </source>
</evidence>
<dbReference type="PROSITE" id="PS00022">
    <property type="entry name" value="EGF_1"/>
    <property type="match status" value="2"/>
</dbReference>
<accession>B8BZF7</accession>
<dbReference type="GeneID" id="7446087"/>
<dbReference type="Proteomes" id="UP000001449">
    <property type="component" value="Chromosome 4"/>
</dbReference>
<keyword evidence="6" id="KW-1185">Reference proteome</keyword>
<dbReference type="Gene3D" id="2.10.25.10">
    <property type="entry name" value="Laminin"/>
    <property type="match status" value="2"/>
</dbReference>
<keyword evidence="2" id="KW-0472">Membrane</keyword>
<dbReference type="STRING" id="35128.B8BZF7"/>
<keyword evidence="2" id="KW-0812">Transmembrane</keyword>
<dbReference type="AlphaFoldDB" id="B8BZF7"/>
<dbReference type="PROSITE" id="PS01186">
    <property type="entry name" value="EGF_2"/>
    <property type="match status" value="2"/>
</dbReference>
<dbReference type="eggNOG" id="ENOG502TA0J">
    <property type="taxonomic scope" value="Eukaryota"/>
</dbReference>
<dbReference type="InterPro" id="IPR000742">
    <property type="entry name" value="EGF"/>
</dbReference>
<evidence type="ECO:0000256" key="1">
    <source>
        <dbReference type="SAM" id="MobiDB-lite"/>
    </source>
</evidence>
<dbReference type="InParanoid" id="B8BZF7"/>
<dbReference type="HOGENOM" id="CLU_988611_0_0_1"/>
<protein>
    <recommendedName>
        <fullName evidence="3 4">EGF-like domain-containing protein</fullName>
    </recommendedName>
</protein>
<evidence type="ECO:0000313" key="5">
    <source>
        <dbReference type="EMBL" id="EED93345.1"/>
    </source>
</evidence>
<proteinExistence type="predicted"/>
<sequence length="282" mass="30975">MSSTSADQTSSSIAIATDEFTNDTYCNLNCKNGGYCTFVKYTNYPQVEDIGFYEACACQPGFRGNECQNMVEECAAPHFKCNNGSPCKRQNGELVCDCSFADQMSDEAGAQCRESTVEYCDTRDVDIKSFCANGGKCVSDSIVDMYENLVVGEPKTHEGCHCLPGFEGDNCELLQDQPTSTLAVAEMRGAGLSDEKNPGKKLGITIPILAIALLAGAVMMLRRKKRQNALRERSVENSAERLREFSQRRRRAGGDESDGVEMFEEEDKGSVLDRIEADAKFV</sequence>
<evidence type="ECO:0000259" key="4">
    <source>
        <dbReference type="PROSITE" id="PS01186"/>
    </source>
</evidence>
<feature type="domain" description="EGF-like" evidence="3 4">
    <location>
        <begin position="56"/>
        <end position="67"/>
    </location>
</feature>
<dbReference type="SUPFAM" id="SSF57196">
    <property type="entry name" value="EGF/Laminin"/>
    <property type="match status" value="1"/>
</dbReference>
<dbReference type="EMBL" id="CM000641">
    <property type="protein sequence ID" value="EED93345.1"/>
    <property type="molecule type" value="Genomic_DNA"/>
</dbReference>
<evidence type="ECO:0000313" key="6">
    <source>
        <dbReference type="Proteomes" id="UP000001449"/>
    </source>
</evidence>